<dbReference type="AlphaFoldDB" id="A0A6H0G050"/>
<dbReference type="InterPro" id="IPR035255">
    <property type="entry name" value="DUF5348"/>
</dbReference>
<accession>A0A6H0G050</accession>
<dbReference type="EMBL" id="CP049808">
    <property type="protein sequence ID" value="QIT20001.1"/>
    <property type="molecule type" value="Genomic_DNA"/>
</dbReference>
<dbReference type="Gene3D" id="2.40.10.390">
    <property type="match status" value="1"/>
</dbReference>
<keyword evidence="2" id="KW-0614">Plasmid</keyword>
<proteinExistence type="predicted"/>
<name>A0A6H0G050_ACIPI</name>
<gene>
    <name evidence="2" type="ORF">G8E09_19520</name>
</gene>
<dbReference type="RefSeq" id="WP_167564485.1">
    <property type="nucleotide sequence ID" value="NZ_CP049808.1"/>
</dbReference>
<evidence type="ECO:0000259" key="1">
    <source>
        <dbReference type="Pfam" id="PF17295"/>
    </source>
</evidence>
<feature type="domain" description="DUF5348" evidence="1">
    <location>
        <begin position="20"/>
        <end position="51"/>
    </location>
</feature>
<protein>
    <submittedName>
        <fullName evidence="2">DUF5348 domain-containing protein</fullName>
    </submittedName>
</protein>
<organism evidence="2 3">
    <name type="scientific">Acinetobacter pittii</name>
    <name type="common">Acinetobacter genomosp. 3</name>
    <dbReference type="NCBI Taxonomy" id="48296"/>
    <lineage>
        <taxon>Bacteria</taxon>
        <taxon>Pseudomonadati</taxon>
        <taxon>Pseudomonadota</taxon>
        <taxon>Gammaproteobacteria</taxon>
        <taxon>Moraxellales</taxon>
        <taxon>Moraxellaceae</taxon>
        <taxon>Acinetobacter</taxon>
        <taxon>Acinetobacter calcoaceticus/baumannii complex</taxon>
    </lineage>
</organism>
<reference evidence="2 3" key="1">
    <citation type="submission" date="2020-03" db="EMBL/GenBank/DDBJ databases">
        <authorList>
            <person name="Zhang L."/>
            <person name="Han X."/>
            <person name="Chen Y."/>
            <person name="Yu Y."/>
        </authorList>
    </citation>
    <scope>NUCLEOTIDE SEQUENCE [LARGE SCALE GENOMIC DNA]</scope>
    <source>
        <strain evidence="2 3">A1254</strain>
        <plasmid evidence="3">pa1254_2</plasmid>
    </source>
</reference>
<geneLocation type="plasmid" evidence="3">
    <name>pa1254_2</name>
</geneLocation>
<sequence>MNIQSAVKNAYDRIECNGVEFTSGDVVQVLINGEWLLTRIEHNGREYYSIDGYQLIGNPVKYPNQD</sequence>
<evidence type="ECO:0000313" key="2">
    <source>
        <dbReference type="EMBL" id="QIT20001.1"/>
    </source>
</evidence>
<dbReference type="Pfam" id="PF17295">
    <property type="entry name" value="DUF5348"/>
    <property type="match status" value="1"/>
</dbReference>
<evidence type="ECO:0000313" key="3">
    <source>
        <dbReference type="Proteomes" id="UP000501692"/>
    </source>
</evidence>
<dbReference type="Proteomes" id="UP000501692">
    <property type="component" value="Plasmid pA1254_2"/>
</dbReference>